<protein>
    <submittedName>
        <fullName evidence="2">Putative metal-dependent hydrolase family protein</fullName>
    </submittedName>
</protein>
<dbReference type="PANTHER" id="PTHR39456">
    <property type="entry name" value="METAL-DEPENDENT HYDROLASE"/>
    <property type="match status" value="1"/>
</dbReference>
<reference evidence="2 3" key="1">
    <citation type="submission" date="2014-01" db="EMBL/GenBank/DDBJ databases">
        <authorList>
            <person name="Zelazny A."/>
            <person name="Olivier K."/>
            <person name="Sampaio E.P."/>
            <person name="Holland S.M."/>
            <person name="Tallon L.J."/>
            <person name="Sadzewicz L.K."/>
            <person name="Sengamalay N."/>
            <person name="Fraser C.M."/>
            <person name="Hine E."/>
            <person name="Shefchek K.A."/>
            <person name="Das S.P."/>
            <person name="Shallom S.J."/>
            <person name="Agrawal S."/>
            <person name="Tettelin H."/>
        </authorList>
    </citation>
    <scope>NUCLEOTIDE SEQUENCE [LARGE SCALE GENOMIC DNA]</scope>
    <source>
        <strain evidence="2 3">MAB_030201_1075</strain>
    </source>
</reference>
<comment type="caution">
    <text evidence="2">The sequence shown here is derived from an EMBL/GenBank/DDBJ whole genome shotgun (WGS) entry which is preliminary data.</text>
</comment>
<accession>A0A829PS08</accession>
<feature type="transmembrane region" description="Helical" evidence="1">
    <location>
        <begin position="121"/>
        <end position="144"/>
    </location>
</feature>
<keyword evidence="1" id="KW-0812">Transmembrane</keyword>
<proteinExistence type="predicted"/>
<sequence>MLRPREVSFDWSGSAVYFLPEEPYASHWTSSVHYIFAAGEPVMADAVRRAGEHITDPELREAAFGYAAQEMMHAQSHDSAMWGVLDANGIDPRPLIRQADFAAAIYRKMVSSATGATSHRLLVLSLAVFGGVEMFATALGNWYLNNDLEKFSPDPMMLDLLRWHSAEEVEHRHVVFDVGRHLGLGYFTRTVLGVGTAIGIFGLMARGAKFLVHADPALPNIGYVRLMRELVRASKRGAFPPVGLMLRTLGRYMRPSHTPEHEGDTAQAVAYLAKSRAVRAVSV</sequence>
<dbReference type="PIRSF" id="PIRSF007580">
    <property type="entry name" value="UCP07580"/>
    <property type="match status" value="1"/>
</dbReference>
<gene>
    <name evidence="2" type="ORF">L829_3524</name>
</gene>
<dbReference type="InterPro" id="IPR016516">
    <property type="entry name" value="UCP07580"/>
</dbReference>
<name>A0A829PS08_9MYCO</name>
<evidence type="ECO:0000313" key="3">
    <source>
        <dbReference type="Proteomes" id="UP000019854"/>
    </source>
</evidence>
<feature type="transmembrane region" description="Helical" evidence="1">
    <location>
        <begin position="186"/>
        <end position="205"/>
    </location>
</feature>
<dbReference type="GO" id="GO:0016787">
    <property type="term" value="F:hydrolase activity"/>
    <property type="evidence" value="ECO:0007669"/>
    <property type="project" value="UniProtKB-KW"/>
</dbReference>
<keyword evidence="1" id="KW-0472">Membrane</keyword>
<dbReference type="AlphaFoldDB" id="A0A829PS08"/>
<dbReference type="EMBL" id="JAOX01000001">
    <property type="protein sequence ID" value="ETZ89946.1"/>
    <property type="molecule type" value="Genomic_DNA"/>
</dbReference>
<organism evidence="2 3">
    <name type="scientific">Mycobacteroides abscessus MAB_030201_1075</name>
    <dbReference type="NCBI Taxonomy" id="1335410"/>
    <lineage>
        <taxon>Bacteria</taxon>
        <taxon>Bacillati</taxon>
        <taxon>Actinomycetota</taxon>
        <taxon>Actinomycetes</taxon>
        <taxon>Mycobacteriales</taxon>
        <taxon>Mycobacteriaceae</taxon>
        <taxon>Mycobacteroides</taxon>
        <taxon>Mycobacteroides abscessus</taxon>
    </lineage>
</organism>
<dbReference type="Pfam" id="PF10118">
    <property type="entry name" value="Metal_hydrol"/>
    <property type="match status" value="1"/>
</dbReference>
<keyword evidence="2" id="KW-0378">Hydrolase</keyword>
<evidence type="ECO:0000256" key="1">
    <source>
        <dbReference type="SAM" id="Phobius"/>
    </source>
</evidence>
<keyword evidence="1" id="KW-1133">Transmembrane helix</keyword>
<evidence type="ECO:0000313" key="2">
    <source>
        <dbReference type="EMBL" id="ETZ89946.1"/>
    </source>
</evidence>
<dbReference type="PANTHER" id="PTHR39456:SF1">
    <property type="entry name" value="METAL-DEPENDENT HYDROLASE"/>
    <property type="match status" value="1"/>
</dbReference>
<dbReference type="Proteomes" id="UP000019854">
    <property type="component" value="Unassembled WGS sequence"/>
</dbReference>